<feature type="disulfide bond" evidence="3">
    <location>
        <begin position="1335"/>
        <end position="1344"/>
    </location>
</feature>
<feature type="domain" description="HYR" evidence="9">
    <location>
        <begin position="171"/>
        <end position="251"/>
    </location>
</feature>
<feature type="domain" description="Sushi" evidence="10">
    <location>
        <begin position="314"/>
        <end position="371"/>
    </location>
</feature>
<dbReference type="SUPFAM" id="SSF82895">
    <property type="entry name" value="TSP-1 type 1 repeat"/>
    <property type="match status" value="3"/>
</dbReference>
<evidence type="ECO:0000259" key="9">
    <source>
        <dbReference type="PROSITE" id="PS50825"/>
    </source>
</evidence>
<feature type="signal peptide" evidence="7">
    <location>
        <begin position="1"/>
        <end position="21"/>
    </location>
</feature>
<dbReference type="Pfam" id="PF00084">
    <property type="entry name" value="Sushi"/>
    <property type="match status" value="4"/>
</dbReference>
<dbReference type="SMART" id="SM00179">
    <property type="entry name" value="EGF_CA"/>
    <property type="match status" value="2"/>
</dbReference>
<dbReference type="SUPFAM" id="SSF57535">
    <property type="entry name" value="Complement control module/SCR domain"/>
    <property type="match status" value="4"/>
</dbReference>
<dbReference type="Gene3D" id="2.10.70.10">
    <property type="entry name" value="Complement Module, domain 1"/>
    <property type="match status" value="4"/>
</dbReference>
<evidence type="ECO:0000259" key="8">
    <source>
        <dbReference type="PROSITE" id="PS50026"/>
    </source>
</evidence>
<feature type="chain" id="PRO_5047472843" evidence="7">
    <location>
        <begin position="22"/>
        <end position="1921"/>
    </location>
</feature>
<dbReference type="PROSITE" id="PS00022">
    <property type="entry name" value="EGF_1"/>
    <property type="match status" value="2"/>
</dbReference>
<organism evidence="11 12">
    <name type="scientific">Aplysia californica</name>
    <name type="common">California sea hare</name>
    <dbReference type="NCBI Taxonomy" id="6500"/>
    <lineage>
        <taxon>Eukaryota</taxon>
        <taxon>Metazoa</taxon>
        <taxon>Spiralia</taxon>
        <taxon>Lophotrochozoa</taxon>
        <taxon>Mollusca</taxon>
        <taxon>Gastropoda</taxon>
        <taxon>Heterobranchia</taxon>
        <taxon>Euthyneura</taxon>
        <taxon>Tectipleura</taxon>
        <taxon>Aplysiida</taxon>
        <taxon>Aplysioidea</taxon>
        <taxon>Aplysiidae</taxon>
        <taxon>Aplysia</taxon>
    </lineage>
</organism>
<dbReference type="InterPro" id="IPR000884">
    <property type="entry name" value="TSP1_rpt"/>
</dbReference>
<dbReference type="Pfam" id="PF07699">
    <property type="entry name" value="Ephrin_rec_like"/>
    <property type="match status" value="3"/>
</dbReference>
<name>A0ABM0K3J5_APLCA</name>
<keyword evidence="4" id="KW-0768">Sushi</keyword>
<dbReference type="Pfam" id="PF00090">
    <property type="entry name" value="TSP_1"/>
    <property type="match status" value="3"/>
</dbReference>
<dbReference type="InterPro" id="IPR000436">
    <property type="entry name" value="Sushi_SCR_CCP_dom"/>
</dbReference>
<feature type="domain" description="EGF-like" evidence="8">
    <location>
        <begin position="1307"/>
        <end position="1345"/>
    </location>
</feature>
<keyword evidence="1" id="KW-0677">Repeat</keyword>
<feature type="disulfide bond" evidence="4">
    <location>
        <begin position="254"/>
        <end position="297"/>
    </location>
</feature>
<dbReference type="PROSITE" id="PS50092">
    <property type="entry name" value="TSP1"/>
    <property type="match status" value="3"/>
</dbReference>
<dbReference type="InterPro" id="IPR013320">
    <property type="entry name" value="ConA-like_dom_sf"/>
</dbReference>
<dbReference type="PROSITE" id="PS50825">
    <property type="entry name" value="HYR"/>
    <property type="match status" value="3"/>
</dbReference>
<dbReference type="PANTHER" id="PTHR46967:SF2">
    <property type="entry name" value="SUSHI, VON WILLEBRAND FACTOR TYPE A, EGF AND PENTRAXIN DOMAIN-CONTAINING PROTEIN 1-LIKE"/>
    <property type="match status" value="1"/>
</dbReference>
<dbReference type="Gene3D" id="2.60.120.200">
    <property type="match status" value="1"/>
</dbReference>
<keyword evidence="11" id="KW-1185">Reference proteome</keyword>
<dbReference type="Gene3D" id="2.10.25.10">
    <property type="entry name" value="Laminin"/>
    <property type="match status" value="2"/>
</dbReference>
<dbReference type="SMART" id="SM00209">
    <property type="entry name" value="TSP1"/>
    <property type="match status" value="3"/>
</dbReference>
<dbReference type="Pfam" id="PF02494">
    <property type="entry name" value="HYR"/>
    <property type="match status" value="3"/>
</dbReference>
<dbReference type="Pfam" id="PF00008">
    <property type="entry name" value="EGF"/>
    <property type="match status" value="2"/>
</dbReference>
<evidence type="ECO:0000256" key="3">
    <source>
        <dbReference type="PROSITE-ProRule" id="PRU00076"/>
    </source>
</evidence>
<keyword evidence="6" id="KW-1133">Transmembrane helix</keyword>
<accession>A0ABM0K3J5</accession>
<dbReference type="InterPro" id="IPR035976">
    <property type="entry name" value="Sushi/SCR/CCP_sf"/>
</dbReference>
<feature type="domain" description="Sushi" evidence="10">
    <location>
        <begin position="651"/>
        <end position="723"/>
    </location>
</feature>
<dbReference type="GeneID" id="101845031"/>
<dbReference type="InterPro" id="IPR000152">
    <property type="entry name" value="EGF-type_Asp/Asn_hydroxyl_site"/>
</dbReference>
<evidence type="ECO:0000256" key="2">
    <source>
        <dbReference type="ARBA" id="ARBA00023157"/>
    </source>
</evidence>
<evidence type="ECO:0000256" key="1">
    <source>
        <dbReference type="ARBA" id="ARBA00022737"/>
    </source>
</evidence>
<keyword evidence="3" id="KW-0245">EGF-like domain</keyword>
<evidence type="ECO:0000256" key="7">
    <source>
        <dbReference type="SAM" id="SignalP"/>
    </source>
</evidence>
<dbReference type="SMART" id="SM01411">
    <property type="entry name" value="Ephrin_rec_like"/>
    <property type="match status" value="3"/>
</dbReference>
<gene>
    <name evidence="12" type="primary">LOC101845031</name>
</gene>
<dbReference type="PROSITE" id="PS00010">
    <property type="entry name" value="ASX_HYDROXYL"/>
    <property type="match status" value="1"/>
</dbReference>
<keyword evidence="7" id="KW-0732">Signal</keyword>
<dbReference type="InterPro" id="IPR000742">
    <property type="entry name" value="EGF"/>
</dbReference>
<dbReference type="Proteomes" id="UP000694888">
    <property type="component" value="Unplaced"/>
</dbReference>
<keyword evidence="2 3" id="KW-1015">Disulfide bond</keyword>
<reference evidence="12" key="1">
    <citation type="submission" date="2025-08" db="UniProtKB">
        <authorList>
            <consortium name="RefSeq"/>
        </authorList>
    </citation>
    <scope>IDENTIFICATION</scope>
</reference>
<dbReference type="SMART" id="SM00181">
    <property type="entry name" value="EGF"/>
    <property type="match status" value="3"/>
</dbReference>
<evidence type="ECO:0000313" key="12">
    <source>
        <dbReference type="RefSeq" id="XP_005107934.2"/>
    </source>
</evidence>
<dbReference type="InterPro" id="IPR009030">
    <property type="entry name" value="Growth_fac_rcpt_cys_sf"/>
</dbReference>
<dbReference type="SMART" id="SM00032">
    <property type="entry name" value="CCP"/>
    <property type="match status" value="7"/>
</dbReference>
<dbReference type="CDD" id="cd00054">
    <property type="entry name" value="EGF_CA"/>
    <property type="match status" value="1"/>
</dbReference>
<evidence type="ECO:0000259" key="10">
    <source>
        <dbReference type="PROSITE" id="PS50923"/>
    </source>
</evidence>
<feature type="disulfide bond" evidence="4">
    <location>
        <begin position="482"/>
        <end position="509"/>
    </location>
</feature>
<dbReference type="Gene3D" id="2.10.50.10">
    <property type="entry name" value="Tumor Necrosis Factor Receptor, subunit A, domain 2"/>
    <property type="match status" value="3"/>
</dbReference>
<dbReference type="Gene3D" id="2.20.100.10">
    <property type="entry name" value="Thrombospondin type-1 (TSP1) repeat"/>
    <property type="match status" value="3"/>
</dbReference>
<feature type="transmembrane region" description="Helical" evidence="6">
    <location>
        <begin position="1807"/>
        <end position="1832"/>
    </location>
</feature>
<dbReference type="PANTHER" id="PTHR46967">
    <property type="entry name" value="INSULIN-LIKE GROWTH FACTOR BINDING PROTEIN,N-TERMINAL"/>
    <property type="match status" value="1"/>
</dbReference>
<evidence type="ECO:0000256" key="6">
    <source>
        <dbReference type="SAM" id="Phobius"/>
    </source>
</evidence>
<feature type="domain" description="Sushi" evidence="10">
    <location>
        <begin position="512"/>
        <end position="568"/>
    </location>
</feature>
<dbReference type="PROSITE" id="PS50026">
    <property type="entry name" value="EGF_3"/>
    <property type="match status" value="2"/>
</dbReference>
<dbReference type="RefSeq" id="XP_005107934.2">
    <property type="nucleotide sequence ID" value="XM_005107877.3"/>
</dbReference>
<protein>
    <submittedName>
        <fullName evidence="12">Sushi, von Willebrand factor type A, EGF and pentraxin domain-containing protein 1</fullName>
    </submittedName>
</protein>
<evidence type="ECO:0000256" key="5">
    <source>
        <dbReference type="SAM" id="MobiDB-lite"/>
    </source>
</evidence>
<comment type="caution">
    <text evidence="3">Lacks conserved residue(s) required for the propagation of feature annotation.</text>
</comment>
<dbReference type="InterPro" id="IPR003410">
    <property type="entry name" value="HYR_dom"/>
</dbReference>
<feature type="disulfide bond" evidence="3">
    <location>
        <begin position="1295"/>
        <end position="1304"/>
    </location>
</feature>
<proteinExistence type="predicted"/>
<feature type="domain" description="EGF-like" evidence="8">
    <location>
        <begin position="1269"/>
        <end position="1305"/>
    </location>
</feature>
<dbReference type="PROSITE" id="PS50923">
    <property type="entry name" value="SUSHI"/>
    <property type="match status" value="5"/>
</dbReference>
<dbReference type="InterPro" id="IPR001881">
    <property type="entry name" value="EGF-like_Ca-bd_dom"/>
</dbReference>
<dbReference type="SUPFAM" id="SSF57196">
    <property type="entry name" value="EGF/Laminin"/>
    <property type="match status" value="2"/>
</dbReference>
<dbReference type="InterPro" id="IPR036383">
    <property type="entry name" value="TSP1_rpt_sf"/>
</dbReference>
<keyword evidence="6" id="KW-0472">Membrane</keyword>
<feature type="domain" description="Sushi" evidence="10">
    <location>
        <begin position="453"/>
        <end position="511"/>
    </location>
</feature>
<keyword evidence="6" id="KW-0812">Transmembrane</keyword>
<feature type="region of interest" description="Disordered" evidence="5">
    <location>
        <begin position="870"/>
        <end position="893"/>
    </location>
</feature>
<dbReference type="SUPFAM" id="SSF49899">
    <property type="entry name" value="Concanavalin A-like lectins/glucanases"/>
    <property type="match status" value="1"/>
</dbReference>
<evidence type="ECO:0000256" key="4">
    <source>
        <dbReference type="PROSITE-ProRule" id="PRU00302"/>
    </source>
</evidence>
<dbReference type="SUPFAM" id="SSF57184">
    <property type="entry name" value="Growth factor receptor domain"/>
    <property type="match status" value="2"/>
</dbReference>
<dbReference type="InterPro" id="IPR011641">
    <property type="entry name" value="Tyr-kin_ephrin_A/B_rcpt-like"/>
</dbReference>
<dbReference type="Pfam" id="PF13385">
    <property type="entry name" value="Laminin_G_3"/>
    <property type="match status" value="1"/>
</dbReference>
<feature type="disulfide bond" evidence="3">
    <location>
        <begin position="1316"/>
        <end position="1333"/>
    </location>
</feature>
<feature type="domain" description="HYR" evidence="9">
    <location>
        <begin position="370"/>
        <end position="452"/>
    </location>
</feature>
<feature type="domain" description="HYR" evidence="9">
    <location>
        <begin position="567"/>
        <end position="650"/>
    </location>
</feature>
<dbReference type="PROSITE" id="PS01186">
    <property type="entry name" value="EGF_2"/>
    <property type="match status" value="2"/>
</dbReference>
<evidence type="ECO:0000313" key="11">
    <source>
        <dbReference type="Proteomes" id="UP000694888"/>
    </source>
</evidence>
<sequence length="1921" mass="205881">MSEASGNVLLLLLAAVSCTWAHSRHPILSLEEKGCVLKPTMSLNNCLPSATVESLLDRGLPEKNMREERGQSAPDQIQVQDQEEGMYGKMNKADLGYIDDAPILLSAPRSKVKVTLKDNEKIVEHATVCVADRNSPAAGVLKCRGGMWTKMDVPETPRNVGRALILRRFKREKTPPNILCPSIGDVTVAKFRDDAFVSWNSATSTDANRISRTAGPNPGSWLKEGRYWVTYVAQNSDGLTSSCSATFEVIVKRCDSYMNSDVDYGQVLCSRDNIIGSVCSYSCNSGYELLGDTQAQCLDTQQWNILDKPVCKEIICPRPSAVPFGTWDPCDITSVGAPCNLTCDQGFEVDGNMNVFCRSDKTWTTPGTCKDVEAPTFTCPGNLNVSSEPKRSPKAVSWLMPAATDNSGENIVVTSDPLSGDLFPVGVSEVTFEGSDSSGNSYSCKMFVEVKVKYCSTLPSPDHAIVVCSHDSAVGSDCDITCSQGFQLSGVATRTCLDNTEWSDAQPSCLRGSCGPTSAVSHGSFNCSGHDFEDVCFLKCDSGYKATGPLTSTCEASLQWSLPGSCTDVEPPVFLSGCSSIVEYAASLGLDTQVLYDLPQVADNSGDPVSVSSSRPSGSTFDIGFTNVTVEAIDTSGNSASCMFTINVFQIQCPAPENTDLDDSADRRMQFSCPDGHVYGAKCDVSCSDGNPVQGVDEITCEQQNRTDVGYWWYGNIKPYCDDSACPAIDPPQYGALVCDVIANKEVCTLQCREGYAYPVYSGQDGFFICLKSEWQPVSKINTDVCIAGRVPTSVQLQPDIWYYSGACSQNNTSIKENFISIINDTSILDDYCTSQNITCVLDNVSITCGPNSGKREADERHALTIDHVSRTKRSSGTSFSEEEEHREKRSTTHITKAAFTIKLTSADPDGKLTRSAVEDLTAEINNRYGAGTAAGKYDMPNVGTTDNFSYGWATATFSCPAPTNFQPRSDYLICVGCGRGYFSESGQDSCSICPTGTYQPFEEADSCVPCPNNATTKTQGATSEDSCLAICHEGHHSKFGYQPCDPCPRGSYQGETMSTSCLPCPHGMSSEAQGATSVADCKYFELPLASTTEGPSLPDMSTSLTDMTVVTFVKVPSDLSDTVTTFSLSQPSSSSTPLVATAASISSFGCEAVTVYMETEQQQDLRSKRQWHHVALVHQAGTFSLFVNGNLTEHLSPAASNLTCSQLAFSSSGNDSDIVISELQAVGRVLTVGEIQTLSSSCGQTLENNILVHNNVLPLMATPSTCDAVDECASYPCGDNGVCVDLSGGFRCICEDPWFGDQCQTAPSFCDDHKCANGAVCQSLVETQNYTCVCAAGYRGALCTEEIVDGAWGEWAAWSLCGAACGGSDRSRDRRCDKPPPGPYGQLCSGPEQEVESCNDFPCPVDGGVSTWGSWYCHVTCGNGTAVRHRTCDDPSPEHGGRHCSDHLVEFKECDGLSPCPVNGGVSGWGVWSHCTADCGTGSRSRSRSCNNPAPQHGGQPCDPDDLSEEEPCNTDPCPTCPRLARRVSHQSVTCETNSTTNMQVCTVVCPQGYMIRDRNFTCGPLTGYEWSHKTPGNPNALLPDCTVAQVTTTKTTTVSGKMDDVVDPTAVRNGIQANVDTTLNCTGICSADVAYSTSTTSGIGKRSTGQTLFTIEVTVQSPDPSLNIATASTAQLQSEMAAIILYEDTFQTLINTTVGIFNVTVNGQQYRVDVDTLTAGVDLSCPDGTELLNHFCVDCDSGTYSVNNSCEVCDIGQYQELTRQSECLACPSGTTTLWYGSKSSTDCTGSQGSSPSPAKSDDQPIWIWALIGVTALVALLVTLTLFLCVVKKTTRFLSQNSVSNLRLPDSTPNQRNSLCGISAVPTHLDPDLPSVDKTEKDLPPPYEWGASESRSFRPMSAVSASGISMGVQSNYAGQS</sequence>
<dbReference type="CDD" id="cd00033">
    <property type="entry name" value="CCP"/>
    <property type="match status" value="4"/>
</dbReference>
<feature type="domain" description="Sushi" evidence="10">
    <location>
        <begin position="252"/>
        <end position="313"/>
    </location>
</feature>